<dbReference type="PANTHER" id="PTHR13090:SF1">
    <property type="entry name" value="ARGININE-HYDROXYLASE NDUFAF5, MITOCHONDRIAL"/>
    <property type="match status" value="1"/>
</dbReference>
<accession>A0ABT1XDF6</accession>
<dbReference type="EMBL" id="JANKHG010000001">
    <property type="protein sequence ID" value="MCR2745311.1"/>
    <property type="molecule type" value="Genomic_DNA"/>
</dbReference>
<reference evidence="4" key="1">
    <citation type="submission" date="2022-07" db="EMBL/GenBank/DDBJ databases">
        <authorList>
            <person name="Xamxidin M."/>
        </authorList>
    </citation>
    <scope>NUCLEOTIDE SEQUENCE</scope>
    <source>
        <strain evidence="4">YS8-69</strain>
    </source>
</reference>
<sequence length="304" mass="33832">MSLQFWKHPRSNVALAAQWQKRARAPLPFILEEVNKRMVDRAQIMRPVEGGLVHQGWLHPGALGSVKQLFTGREFTVFAPQAIDLPAAEVDKAAASFLAKLWPGRSALPKSQAATQLPINGVLPLANESQAMVWSPLWLHAIEDPAQQMAEWLRVLKPEGGVFFSCFGPDTARELHGFAQALGETFPDFADMHDIGDLMSKQGFSDPVMEMEKLTLTYTTAEKLLADWRALVGNNLMARNTSLLTPGRHVRAVQQLENLRNSETGRISLTLELVYGHAWKVKRKTKIDVATVKITDIKGRKGPK</sequence>
<keyword evidence="1 4" id="KW-0489">Methyltransferase</keyword>
<evidence type="ECO:0000259" key="3">
    <source>
        <dbReference type="Pfam" id="PF08241"/>
    </source>
</evidence>
<dbReference type="PANTHER" id="PTHR13090">
    <property type="entry name" value="ARGININE-HYDROXYLASE NDUFAF5, MITOCHONDRIAL"/>
    <property type="match status" value="1"/>
</dbReference>
<keyword evidence="5" id="KW-1185">Reference proteome</keyword>
<evidence type="ECO:0000313" key="5">
    <source>
        <dbReference type="Proteomes" id="UP001165267"/>
    </source>
</evidence>
<dbReference type="Proteomes" id="UP001165267">
    <property type="component" value="Unassembled WGS sequence"/>
</dbReference>
<dbReference type="RefSeq" id="WP_257510651.1">
    <property type="nucleotide sequence ID" value="NZ_JANKHG010000001.1"/>
</dbReference>
<evidence type="ECO:0000256" key="1">
    <source>
        <dbReference type="ARBA" id="ARBA00022603"/>
    </source>
</evidence>
<proteinExistence type="predicted"/>
<protein>
    <submittedName>
        <fullName evidence="4">Class I SAM-dependent methyltransferase</fullName>
    </submittedName>
</protein>
<feature type="domain" description="Methyltransferase type 11" evidence="3">
    <location>
        <begin position="123"/>
        <end position="163"/>
    </location>
</feature>
<dbReference type="GO" id="GO:0008168">
    <property type="term" value="F:methyltransferase activity"/>
    <property type="evidence" value="ECO:0007669"/>
    <property type="project" value="UniProtKB-KW"/>
</dbReference>
<name>A0ABT1XDF6_9BURK</name>
<dbReference type="InterPro" id="IPR013216">
    <property type="entry name" value="Methyltransf_11"/>
</dbReference>
<dbReference type="GO" id="GO:0032259">
    <property type="term" value="P:methylation"/>
    <property type="evidence" value="ECO:0007669"/>
    <property type="project" value="UniProtKB-KW"/>
</dbReference>
<evidence type="ECO:0000313" key="4">
    <source>
        <dbReference type="EMBL" id="MCR2745311.1"/>
    </source>
</evidence>
<keyword evidence="2" id="KW-0808">Transferase</keyword>
<dbReference type="Gene3D" id="3.40.50.150">
    <property type="entry name" value="Vaccinia Virus protein VP39"/>
    <property type="match status" value="1"/>
</dbReference>
<dbReference type="InterPro" id="IPR029063">
    <property type="entry name" value="SAM-dependent_MTases_sf"/>
</dbReference>
<dbReference type="Pfam" id="PF08241">
    <property type="entry name" value="Methyltransf_11"/>
    <property type="match status" value="1"/>
</dbReference>
<dbReference type="SUPFAM" id="SSF53335">
    <property type="entry name" value="S-adenosyl-L-methionine-dependent methyltransferases"/>
    <property type="match status" value="1"/>
</dbReference>
<evidence type="ECO:0000256" key="2">
    <source>
        <dbReference type="ARBA" id="ARBA00022679"/>
    </source>
</evidence>
<gene>
    <name evidence="4" type="ORF">NSP04_01465</name>
</gene>
<dbReference type="InterPro" id="IPR050602">
    <property type="entry name" value="Malonyl-ACP_OMT"/>
</dbReference>
<organism evidence="4 5">
    <name type="scientific">Limnobacter parvus</name>
    <dbReference type="NCBI Taxonomy" id="2939690"/>
    <lineage>
        <taxon>Bacteria</taxon>
        <taxon>Pseudomonadati</taxon>
        <taxon>Pseudomonadota</taxon>
        <taxon>Betaproteobacteria</taxon>
        <taxon>Burkholderiales</taxon>
        <taxon>Burkholderiaceae</taxon>
        <taxon>Limnobacter</taxon>
    </lineage>
</organism>
<comment type="caution">
    <text evidence="4">The sequence shown here is derived from an EMBL/GenBank/DDBJ whole genome shotgun (WGS) entry which is preliminary data.</text>
</comment>